<dbReference type="SUPFAM" id="SSF53697">
    <property type="entry name" value="SIS domain"/>
    <property type="match status" value="1"/>
</dbReference>
<comment type="pathway">
    <text evidence="1 8 9">Carbohydrate degradation; glycolysis; D-glyceraldehyde 3-phosphate and glycerone phosphate from D-glucose: step 2/4.</text>
</comment>
<dbReference type="GO" id="GO:0004347">
    <property type="term" value="F:glucose-6-phosphate isomerase activity"/>
    <property type="evidence" value="ECO:0007669"/>
    <property type="project" value="UniProtKB-UniRule"/>
</dbReference>
<dbReference type="Gene3D" id="3.40.50.10490">
    <property type="entry name" value="Glucose-6-phosphate isomerase like protein, domain 1"/>
    <property type="match status" value="2"/>
</dbReference>
<dbReference type="EC" id="5.3.1.9" evidence="8"/>
<dbReference type="FunFam" id="3.40.50.10490:FF:000018">
    <property type="entry name" value="Glucose-6-phosphate isomerase"/>
    <property type="match status" value="1"/>
</dbReference>
<keyword evidence="11" id="KW-1185">Reference proteome</keyword>
<dbReference type="PRINTS" id="PR00662">
    <property type="entry name" value="G6PISOMERASE"/>
</dbReference>
<dbReference type="Gene3D" id="1.10.1390.10">
    <property type="match status" value="1"/>
</dbReference>
<evidence type="ECO:0000256" key="9">
    <source>
        <dbReference type="RuleBase" id="RU000612"/>
    </source>
</evidence>
<protein>
    <recommendedName>
        <fullName evidence="8">Glucose-6-phosphate isomerase</fullName>
        <shortName evidence="8">GPI</shortName>
        <ecNumber evidence="8">5.3.1.9</ecNumber>
    </recommendedName>
    <alternativeName>
        <fullName evidence="8">Phosphoglucose isomerase</fullName>
        <shortName evidence="8">PGI</shortName>
    </alternativeName>
    <alternativeName>
        <fullName evidence="8">Phosphohexose isomerase</fullName>
        <shortName evidence="8">PHI</shortName>
    </alternativeName>
</protein>
<dbReference type="PANTHER" id="PTHR11469:SF1">
    <property type="entry name" value="GLUCOSE-6-PHOSPHATE ISOMERASE"/>
    <property type="match status" value="1"/>
</dbReference>
<comment type="similarity">
    <text evidence="2 8 9">Belongs to the GPI family.</text>
</comment>
<dbReference type="OrthoDB" id="140919at2"/>
<dbReference type="HAMAP" id="MF_00473">
    <property type="entry name" value="G6P_isomerase"/>
    <property type="match status" value="1"/>
</dbReference>
<dbReference type="InterPro" id="IPR023096">
    <property type="entry name" value="G6P_Isomerase_C"/>
</dbReference>
<evidence type="ECO:0000256" key="4">
    <source>
        <dbReference type="ARBA" id="ARBA00022490"/>
    </source>
</evidence>
<dbReference type="InterPro" id="IPR046348">
    <property type="entry name" value="SIS_dom_sf"/>
</dbReference>
<dbReference type="InterPro" id="IPR035482">
    <property type="entry name" value="SIS_PGI_2"/>
</dbReference>
<organism evidence="10 11">
    <name type="scientific">Pseudomonas kairouanensis</name>
    <dbReference type="NCBI Taxonomy" id="2293832"/>
    <lineage>
        <taxon>Bacteria</taxon>
        <taxon>Pseudomonadati</taxon>
        <taxon>Pseudomonadota</taxon>
        <taxon>Gammaproteobacteria</taxon>
        <taxon>Pseudomonadales</taxon>
        <taxon>Pseudomonadaceae</taxon>
        <taxon>Pseudomonas</taxon>
    </lineage>
</organism>
<evidence type="ECO:0000256" key="1">
    <source>
        <dbReference type="ARBA" id="ARBA00004926"/>
    </source>
</evidence>
<evidence type="ECO:0000313" key="11">
    <source>
        <dbReference type="Proteomes" id="UP000297391"/>
    </source>
</evidence>
<proteinExistence type="inferred from homology"/>
<dbReference type="NCBIfam" id="NF001211">
    <property type="entry name" value="PRK00179.1"/>
    <property type="match status" value="1"/>
</dbReference>
<dbReference type="CDD" id="cd05015">
    <property type="entry name" value="SIS_PGI_1"/>
    <property type="match status" value="1"/>
</dbReference>
<dbReference type="Pfam" id="PF00342">
    <property type="entry name" value="PGI"/>
    <property type="match status" value="1"/>
</dbReference>
<evidence type="ECO:0000256" key="3">
    <source>
        <dbReference type="ARBA" id="ARBA00022432"/>
    </source>
</evidence>
<evidence type="ECO:0000256" key="6">
    <source>
        <dbReference type="ARBA" id="ARBA00023235"/>
    </source>
</evidence>
<evidence type="ECO:0000256" key="2">
    <source>
        <dbReference type="ARBA" id="ARBA00006604"/>
    </source>
</evidence>
<keyword evidence="5 8" id="KW-0324">Glycolysis</keyword>
<keyword evidence="6 8" id="KW-0413">Isomerase</keyword>
<dbReference type="GO" id="GO:0005829">
    <property type="term" value="C:cytosol"/>
    <property type="evidence" value="ECO:0007669"/>
    <property type="project" value="TreeGrafter"/>
</dbReference>
<dbReference type="PROSITE" id="PS00174">
    <property type="entry name" value="P_GLUCOSE_ISOMERASE_2"/>
    <property type="match status" value="1"/>
</dbReference>
<feature type="active site" description="Proton donor" evidence="8">
    <location>
        <position position="359"/>
    </location>
</feature>
<evidence type="ECO:0000256" key="5">
    <source>
        <dbReference type="ARBA" id="ARBA00023152"/>
    </source>
</evidence>
<dbReference type="UniPathway" id="UPA00138"/>
<comment type="caution">
    <text evidence="10">The sequence shown here is derived from an EMBL/GenBank/DDBJ whole genome shotgun (WGS) entry which is preliminary data.</text>
</comment>
<dbReference type="InterPro" id="IPR035476">
    <property type="entry name" value="SIS_PGI_1"/>
</dbReference>
<name>A0A4Z0ALR5_9PSED</name>
<comment type="function">
    <text evidence="8">Catalyzes the reversible isomerization of glucose-6-phosphate to fructose-6-phosphate.</text>
</comment>
<dbReference type="GO" id="GO:0048029">
    <property type="term" value="F:monosaccharide binding"/>
    <property type="evidence" value="ECO:0007669"/>
    <property type="project" value="TreeGrafter"/>
</dbReference>
<dbReference type="PROSITE" id="PS00765">
    <property type="entry name" value="P_GLUCOSE_ISOMERASE_1"/>
    <property type="match status" value="1"/>
</dbReference>
<gene>
    <name evidence="8" type="primary">pgi</name>
    <name evidence="10" type="ORF">DYL59_19210</name>
</gene>
<keyword evidence="4 8" id="KW-0963">Cytoplasm</keyword>
<dbReference type="UniPathway" id="UPA00109">
    <property type="reaction ID" value="UER00181"/>
</dbReference>
<evidence type="ECO:0000256" key="8">
    <source>
        <dbReference type="HAMAP-Rule" id="MF_00473"/>
    </source>
</evidence>
<dbReference type="GO" id="GO:0097367">
    <property type="term" value="F:carbohydrate derivative binding"/>
    <property type="evidence" value="ECO:0007669"/>
    <property type="project" value="InterPro"/>
</dbReference>
<dbReference type="InterPro" id="IPR001672">
    <property type="entry name" value="G6P_Isomerase"/>
</dbReference>
<comment type="catalytic activity">
    <reaction evidence="7 8 9">
        <text>alpha-D-glucose 6-phosphate = beta-D-fructose 6-phosphate</text>
        <dbReference type="Rhea" id="RHEA:11816"/>
        <dbReference type="ChEBI" id="CHEBI:57634"/>
        <dbReference type="ChEBI" id="CHEBI:58225"/>
        <dbReference type="EC" id="5.3.1.9"/>
    </reaction>
</comment>
<feature type="active site" evidence="8">
    <location>
        <position position="518"/>
    </location>
</feature>
<dbReference type="EMBL" id="QUZU01000025">
    <property type="protein sequence ID" value="TFY87301.1"/>
    <property type="molecule type" value="Genomic_DNA"/>
</dbReference>
<dbReference type="Proteomes" id="UP000297391">
    <property type="component" value="Unassembled WGS sequence"/>
</dbReference>
<feature type="active site" evidence="8">
    <location>
        <position position="390"/>
    </location>
</feature>
<dbReference type="GO" id="GO:0051156">
    <property type="term" value="P:glucose 6-phosphate metabolic process"/>
    <property type="evidence" value="ECO:0007669"/>
    <property type="project" value="TreeGrafter"/>
</dbReference>
<keyword evidence="3 8" id="KW-0312">Gluconeogenesis</keyword>
<sequence length="554" mass="61407">MAYYRTPHDVTALPAWQALNQHRQAMQDFSMREAFNADPQRFSQFTLSSCGLFLDYSKNLITSETRDLLVGLAKEVGLKDAINSLYAGEPVNSSEGRPALHTALRRPVGDKLSVNGVNIMPDVHKVLNQITDLVGRIHDGLWRGYTEKPITDVVNIGIGGSFLGPELVSEALLSYAHKGVRCHYLANIDGSEFHELTMKLRAETTLFIVSSKSFNTLETLKNAQAARAWYLAQGGSEAELYRHFIAVSSNNAAAVAFGIREENIFPMWDWVGGRYSLWSAIGLPIALAIGMSNFKELLSGAYTMDQHFQNAPFEANMPVLLGLLGVWYGNFWGAQSHAILPYDHYLRNITKHLQQLDMESNGKSVRQDGTPVATDTGPVIWGGVGCNGQHAYHQLLHQGTQLIPADFIVPIVSFNPVSDHHQWLYANCLSQSQALMLGKTRAEAEAELRDKGIPEDEVQKLAPHKVIPGNRPSNTLVVERISPRRLGALVAMYEHKVFVQSVIWGINAFDQWGVELGKELGKGVYNRLTGAEETLADDASTQGLINYFRGRHRG</sequence>
<dbReference type="RefSeq" id="WP_135290577.1">
    <property type="nucleotide sequence ID" value="NZ_QUZU01000025.1"/>
</dbReference>
<reference evidence="10 11" key="1">
    <citation type="journal article" date="2019" name="Syst. Appl. Microbiol.">
        <title>New species of pathogenic Pseudomonas isolated from citrus in Tunisia: Proposal of Pseudomonas kairouanensis sp. nov. and Pseudomonas nabeulensis sp. nov.</title>
        <authorList>
            <person name="Oueslati M."/>
            <person name="Mulet M."/>
            <person name="Gomila M."/>
            <person name="Berge O."/>
            <person name="Hajlaoui M.R."/>
            <person name="Lalucat J."/>
            <person name="Sadfi-Zouaoui N."/>
            <person name="Garcia-Valdes E."/>
        </authorList>
    </citation>
    <scope>NUCLEOTIDE SEQUENCE [LARGE SCALE GENOMIC DNA]</scope>
    <source>
        <strain evidence="10 11">KC12</strain>
    </source>
</reference>
<dbReference type="PROSITE" id="PS51463">
    <property type="entry name" value="P_GLUCOSE_ISOMERASE_3"/>
    <property type="match status" value="1"/>
</dbReference>
<evidence type="ECO:0000313" key="10">
    <source>
        <dbReference type="EMBL" id="TFY87301.1"/>
    </source>
</evidence>
<dbReference type="InterPro" id="IPR018189">
    <property type="entry name" value="Phosphoglucose_isomerase_CS"/>
</dbReference>
<dbReference type="GO" id="GO:0006094">
    <property type="term" value="P:gluconeogenesis"/>
    <property type="evidence" value="ECO:0007669"/>
    <property type="project" value="UniProtKB-UniRule"/>
</dbReference>
<dbReference type="CDD" id="cd05016">
    <property type="entry name" value="SIS_PGI_2"/>
    <property type="match status" value="1"/>
</dbReference>
<comment type="pathway">
    <text evidence="8">Carbohydrate biosynthesis; gluconeogenesis.</text>
</comment>
<accession>A0A4Z0ALR5</accession>
<comment type="subcellular location">
    <subcellularLocation>
        <location evidence="8">Cytoplasm</location>
    </subcellularLocation>
</comment>
<evidence type="ECO:0000256" key="7">
    <source>
        <dbReference type="ARBA" id="ARBA00029321"/>
    </source>
</evidence>
<dbReference type="AlphaFoldDB" id="A0A4Z0ALR5"/>
<dbReference type="GO" id="GO:0006096">
    <property type="term" value="P:glycolytic process"/>
    <property type="evidence" value="ECO:0007669"/>
    <property type="project" value="UniProtKB-UniRule"/>
</dbReference>
<dbReference type="PANTHER" id="PTHR11469">
    <property type="entry name" value="GLUCOSE-6-PHOSPHATE ISOMERASE"/>
    <property type="match status" value="1"/>
</dbReference>